<reference evidence="2 3" key="1">
    <citation type="submission" date="2024-04" db="EMBL/GenBank/DDBJ databases">
        <title>Tritrichomonas musculus Genome.</title>
        <authorList>
            <person name="Alves-Ferreira E."/>
            <person name="Grigg M."/>
            <person name="Lorenzi H."/>
            <person name="Galac M."/>
        </authorList>
    </citation>
    <scope>NUCLEOTIDE SEQUENCE [LARGE SCALE GENOMIC DNA]</scope>
    <source>
        <strain evidence="2 3">EAF2021</strain>
    </source>
</reference>
<feature type="domain" description="F5/8 type C" evidence="1">
    <location>
        <begin position="354"/>
        <end position="443"/>
    </location>
</feature>
<dbReference type="InterPro" id="IPR008979">
    <property type="entry name" value="Galactose-bd-like_sf"/>
</dbReference>
<name>A0ABR2KQ63_9EUKA</name>
<sequence>MEQSFEYETPTSCLKRLVEYDDSDTFQIIFNLTKLKQNFKNNEGQQLTNEEKIIINTTKNKARSISKKINDVQQVDPTISKYSFAFPEQLELETANHRKEEIERIIHTLLRSTISKVKINKNHEKLSSIIMTVLNGQQYSANGLKYEIKSQEEAISLLSTEFHSKSIEYLSGHITEFISNSSFNQIEEGIINDVIDFYISHRSKEKEEEIHSIFDILTKQGEVNIVMHFLLSIEIEEYDKEMIEYIYKNLDDDIIFNEMTRIIFTLKSHFLKLLSTSKKQNDTTREEKECEYNGNELSGIIDYLQKQNGADLESKNILKLSGGGFPTPSYPITNLIKYNSNNMNNEYYYNYGMGTPSSSDGWIEFDFVNKAVNLTSYTIRTRSSYYPKSWRIVGSNDHEHWEDIDHRVNNSELNGDYKQHRFENSKSDKYYRYIRYIQEEQWSNSSDKTCIYLTRIEFFGTLHQNHKHLFE</sequence>
<protein>
    <recommendedName>
        <fullName evidence="1">F5/8 type C domain-containing protein</fullName>
    </recommendedName>
</protein>
<dbReference type="Gene3D" id="2.60.120.260">
    <property type="entry name" value="Galactose-binding domain-like"/>
    <property type="match status" value="1"/>
</dbReference>
<dbReference type="EMBL" id="JAPFFF010000004">
    <property type="protein sequence ID" value="KAK8893067.1"/>
    <property type="molecule type" value="Genomic_DNA"/>
</dbReference>
<dbReference type="Pfam" id="PF00754">
    <property type="entry name" value="F5_F8_type_C"/>
    <property type="match status" value="1"/>
</dbReference>
<organism evidence="2 3">
    <name type="scientific">Tritrichomonas musculus</name>
    <dbReference type="NCBI Taxonomy" id="1915356"/>
    <lineage>
        <taxon>Eukaryota</taxon>
        <taxon>Metamonada</taxon>
        <taxon>Parabasalia</taxon>
        <taxon>Tritrichomonadida</taxon>
        <taxon>Tritrichomonadidae</taxon>
        <taxon>Tritrichomonas</taxon>
    </lineage>
</organism>
<evidence type="ECO:0000313" key="3">
    <source>
        <dbReference type="Proteomes" id="UP001470230"/>
    </source>
</evidence>
<keyword evidence="3" id="KW-1185">Reference proteome</keyword>
<dbReference type="InterPro" id="IPR000421">
    <property type="entry name" value="FA58C"/>
</dbReference>
<dbReference type="SUPFAM" id="SSF49785">
    <property type="entry name" value="Galactose-binding domain-like"/>
    <property type="match status" value="1"/>
</dbReference>
<comment type="caution">
    <text evidence="2">The sequence shown here is derived from an EMBL/GenBank/DDBJ whole genome shotgun (WGS) entry which is preliminary data.</text>
</comment>
<accession>A0ABR2KQ63</accession>
<evidence type="ECO:0000259" key="1">
    <source>
        <dbReference type="Pfam" id="PF00754"/>
    </source>
</evidence>
<dbReference type="Proteomes" id="UP001470230">
    <property type="component" value="Unassembled WGS sequence"/>
</dbReference>
<proteinExistence type="predicted"/>
<gene>
    <name evidence="2" type="ORF">M9Y10_030329</name>
</gene>
<evidence type="ECO:0000313" key="2">
    <source>
        <dbReference type="EMBL" id="KAK8893067.1"/>
    </source>
</evidence>